<evidence type="ECO:0000256" key="7">
    <source>
        <dbReference type="ARBA" id="ARBA00022825"/>
    </source>
</evidence>
<dbReference type="Pfam" id="PF00082">
    <property type="entry name" value="Peptidase_S8"/>
    <property type="match status" value="1"/>
</dbReference>
<evidence type="ECO:0000256" key="5">
    <source>
        <dbReference type="ARBA" id="ARBA00022729"/>
    </source>
</evidence>
<dbReference type="InterPro" id="IPR023828">
    <property type="entry name" value="Peptidase_S8_Ser-AS"/>
</dbReference>
<dbReference type="SMR" id="A0A1S3TQJ0"/>
<sequence>MDTACRSSPHVFIVLCFALFLQLCHSSSQLKSYIVYTGNSMKDEDSALALYSNILQDVADSNAEPKSVQQHYKRSFGGFVAKLTEEEANRLARHERVVAVFPNQKKQLHTTRSWDFIGFPLNVDRAKTESDVIIGVLDSGIWPESKSFSDEGFGPPPSKWKGTCQSSKNFTCNNKIIGAKIYKADGFFTDDDPKSPLDVDGHGTHTASIAAGNPVSQASMLGLAQGTARGGAIKARIAVYKVCWLFDGCSDADILAAFDDAIADGVDIISVSLGGFSDENYFRDGIGIGAFHAVRKGVLTVTSAGNNGPKYSSLSNFLPWSITVAATTIDRKFVTKVGLGNNITYEGTSINTFDLKGELYPIIYGGDAPSKGSDSSSSRFCFIGSLDKKLVEGKIVLCDSRSKATGPFDAGSVGALIQGQSFRDLPPTLPLPGSYLQLKDGASVLDYINSTRTPTATVFKTDVTEDTIAPVVASFSSRGPNIVTPEVLKPDLVAPGVAILASWSPVSTPSDVDGDNRTLNFNIISGTSMSCPHVSGAAAYVKSFHPTWSPAAIRSALMTTAKQLSPKINLYAELSYGAGQIDPSKAVYPGLVYDAGEIDYVRFLCGQGYSTRNLQLITGDNSSCSEASSARDLNYASFALFSPISKSKRVSGSFNRTVTNVGSATSTYKAKVIGPAGLKIEANPSVLSFTSLNQKLSFVLTVEGTIKEPIVSASLTWDDGKFQVRSPIVVFNTV</sequence>
<feature type="domain" description="Inhibitor I9" evidence="12">
    <location>
        <begin position="32"/>
        <end position="109"/>
    </location>
</feature>
<feature type="active site" description="Charge relay system" evidence="8 9">
    <location>
        <position position="138"/>
    </location>
</feature>
<feature type="domain" description="Peptidase S8/S53" evidence="11">
    <location>
        <begin position="130"/>
        <end position="565"/>
    </location>
</feature>
<keyword evidence="3" id="KW-0964">Secreted</keyword>
<dbReference type="InterPro" id="IPR037045">
    <property type="entry name" value="S8pro/Inhibitor_I9_sf"/>
</dbReference>
<evidence type="ECO:0000313" key="15">
    <source>
        <dbReference type="RefSeq" id="XP_014495997.1"/>
    </source>
</evidence>
<dbReference type="KEGG" id="vra:106757739"/>
<dbReference type="Gramene" id="Vradi03g08470.1">
    <property type="protein sequence ID" value="Vradi03g08470.1"/>
    <property type="gene ID" value="Vradi03g08470"/>
</dbReference>
<gene>
    <name evidence="15" type="primary">LOC106757739</name>
</gene>
<dbReference type="SUPFAM" id="SSF52743">
    <property type="entry name" value="Subtilisin-like"/>
    <property type="match status" value="1"/>
</dbReference>
<dbReference type="Gene3D" id="2.60.40.2310">
    <property type="match status" value="1"/>
</dbReference>
<dbReference type="PRINTS" id="PR00723">
    <property type="entry name" value="SUBTILISIN"/>
</dbReference>
<keyword evidence="7 9" id="KW-0720">Serine protease</keyword>
<keyword evidence="5 10" id="KW-0732">Signal</keyword>
<evidence type="ECO:0000256" key="2">
    <source>
        <dbReference type="ARBA" id="ARBA00011073"/>
    </source>
</evidence>
<dbReference type="InterPro" id="IPR000209">
    <property type="entry name" value="Peptidase_S8/S53_dom"/>
</dbReference>
<dbReference type="Pfam" id="PF05922">
    <property type="entry name" value="Inhibitor_I9"/>
    <property type="match status" value="1"/>
</dbReference>
<reference evidence="15" key="2">
    <citation type="submission" date="2025-08" db="UniProtKB">
        <authorList>
            <consortium name="RefSeq"/>
        </authorList>
    </citation>
    <scope>IDENTIFICATION</scope>
    <source>
        <tissue evidence="15">Leaf</tissue>
    </source>
</reference>
<dbReference type="GO" id="GO:0006508">
    <property type="term" value="P:proteolysis"/>
    <property type="evidence" value="ECO:0007669"/>
    <property type="project" value="UniProtKB-KW"/>
</dbReference>
<dbReference type="PANTHER" id="PTHR10795">
    <property type="entry name" value="PROPROTEIN CONVERTASE SUBTILISIN/KEXIN"/>
    <property type="match status" value="1"/>
</dbReference>
<evidence type="ECO:0000259" key="11">
    <source>
        <dbReference type="Pfam" id="PF00082"/>
    </source>
</evidence>
<evidence type="ECO:0000256" key="8">
    <source>
        <dbReference type="PIRSR" id="PIRSR615500-1"/>
    </source>
</evidence>
<comment type="similarity">
    <text evidence="2 9">Belongs to the peptidase S8 family.</text>
</comment>
<dbReference type="GO" id="GO:0005576">
    <property type="term" value="C:extracellular region"/>
    <property type="evidence" value="ECO:0007669"/>
    <property type="project" value="UniProtKB-SubCell"/>
</dbReference>
<dbReference type="PROSITE" id="PS00138">
    <property type="entry name" value="SUBTILASE_SER"/>
    <property type="match status" value="1"/>
</dbReference>
<comment type="subcellular location">
    <subcellularLocation>
        <location evidence="1">Secreted</location>
    </subcellularLocation>
</comment>
<dbReference type="CDD" id="cd02120">
    <property type="entry name" value="PA_subtilisin_like"/>
    <property type="match status" value="1"/>
</dbReference>
<proteinExistence type="inferred from homology"/>
<dbReference type="InterPro" id="IPR015500">
    <property type="entry name" value="Peptidase_S8_subtilisin-rel"/>
</dbReference>
<dbReference type="InterPro" id="IPR036852">
    <property type="entry name" value="Peptidase_S8/S53_dom_sf"/>
</dbReference>
<dbReference type="Gene3D" id="3.50.30.30">
    <property type="match status" value="1"/>
</dbReference>
<dbReference type="Gene3D" id="3.40.50.200">
    <property type="entry name" value="Peptidase S8/S53 domain"/>
    <property type="match status" value="1"/>
</dbReference>
<dbReference type="InterPro" id="IPR045051">
    <property type="entry name" value="SBT"/>
</dbReference>
<evidence type="ECO:0000256" key="6">
    <source>
        <dbReference type="ARBA" id="ARBA00022801"/>
    </source>
</evidence>
<feature type="active site" description="Charge relay system" evidence="8 9">
    <location>
        <position position="528"/>
    </location>
</feature>
<accession>A0A1S3TQJ0</accession>
<dbReference type="Pfam" id="PF17766">
    <property type="entry name" value="fn3_6"/>
    <property type="match status" value="1"/>
</dbReference>
<dbReference type="InterPro" id="IPR010259">
    <property type="entry name" value="S8pro/Inhibitor_I9"/>
</dbReference>
<dbReference type="PROSITE" id="PS51892">
    <property type="entry name" value="SUBTILASE"/>
    <property type="match status" value="1"/>
</dbReference>
<dbReference type="Proteomes" id="UP000087766">
    <property type="component" value="Chromosome 3"/>
</dbReference>
<dbReference type="AlphaFoldDB" id="A0A1S3TQJ0"/>
<dbReference type="GO" id="GO:0009609">
    <property type="term" value="P:response to symbiotic bacterium"/>
    <property type="evidence" value="ECO:0007669"/>
    <property type="project" value="UniProtKB-ARBA"/>
</dbReference>
<dbReference type="STRING" id="3916.A0A1S3TQJ0"/>
<dbReference type="InterPro" id="IPR041469">
    <property type="entry name" value="Subtilisin-like_FN3"/>
</dbReference>
<organism evidence="14 15">
    <name type="scientific">Vigna radiata var. radiata</name>
    <name type="common">Mung bean</name>
    <name type="synonym">Phaseolus aureus</name>
    <dbReference type="NCBI Taxonomy" id="3916"/>
    <lineage>
        <taxon>Eukaryota</taxon>
        <taxon>Viridiplantae</taxon>
        <taxon>Streptophyta</taxon>
        <taxon>Embryophyta</taxon>
        <taxon>Tracheophyta</taxon>
        <taxon>Spermatophyta</taxon>
        <taxon>Magnoliopsida</taxon>
        <taxon>eudicotyledons</taxon>
        <taxon>Gunneridae</taxon>
        <taxon>Pentapetalae</taxon>
        <taxon>rosids</taxon>
        <taxon>fabids</taxon>
        <taxon>Fabales</taxon>
        <taxon>Fabaceae</taxon>
        <taxon>Papilionoideae</taxon>
        <taxon>50 kb inversion clade</taxon>
        <taxon>NPAAA clade</taxon>
        <taxon>indigoferoid/millettioid clade</taxon>
        <taxon>Phaseoleae</taxon>
        <taxon>Vigna</taxon>
    </lineage>
</organism>
<keyword evidence="4 9" id="KW-0645">Protease</keyword>
<keyword evidence="14" id="KW-1185">Reference proteome</keyword>
<evidence type="ECO:0000259" key="13">
    <source>
        <dbReference type="Pfam" id="PF17766"/>
    </source>
</evidence>
<feature type="active site" description="Charge relay system" evidence="8 9">
    <location>
        <position position="202"/>
    </location>
</feature>
<dbReference type="Gene3D" id="3.30.70.80">
    <property type="entry name" value="Peptidase S8 propeptide/proteinase inhibitor I9"/>
    <property type="match status" value="1"/>
</dbReference>
<feature type="signal peptide" evidence="10">
    <location>
        <begin position="1"/>
        <end position="26"/>
    </location>
</feature>
<dbReference type="OrthoDB" id="206201at2759"/>
<evidence type="ECO:0000259" key="12">
    <source>
        <dbReference type="Pfam" id="PF05922"/>
    </source>
</evidence>
<evidence type="ECO:0000256" key="1">
    <source>
        <dbReference type="ARBA" id="ARBA00004613"/>
    </source>
</evidence>
<dbReference type="GO" id="GO:0009610">
    <property type="term" value="P:response to symbiotic fungus"/>
    <property type="evidence" value="ECO:0007669"/>
    <property type="project" value="UniProtKB-ARBA"/>
</dbReference>
<evidence type="ECO:0000256" key="9">
    <source>
        <dbReference type="PROSITE-ProRule" id="PRU01240"/>
    </source>
</evidence>
<evidence type="ECO:0000256" key="10">
    <source>
        <dbReference type="SAM" id="SignalP"/>
    </source>
</evidence>
<feature type="domain" description="Subtilisin-like protease fibronectin type-III" evidence="13">
    <location>
        <begin position="632"/>
        <end position="730"/>
    </location>
</feature>
<dbReference type="RefSeq" id="XP_014495997.1">
    <property type="nucleotide sequence ID" value="XM_014640511.2"/>
</dbReference>
<keyword evidence="6 9" id="KW-0378">Hydrolase</keyword>
<dbReference type="GeneID" id="106757739"/>
<protein>
    <submittedName>
        <fullName evidence="15">Cucumisin</fullName>
    </submittedName>
</protein>
<reference evidence="14" key="1">
    <citation type="journal article" date="2014" name="Nat. Commun.">
        <title>Genome sequence of mungbean and insights into evolution within Vigna species.</title>
        <authorList>
            <person name="Kang Y.J."/>
            <person name="Kim S.K."/>
            <person name="Kim M.Y."/>
            <person name="Lestari P."/>
            <person name="Kim K.H."/>
            <person name="Ha B.K."/>
            <person name="Jun T.H."/>
            <person name="Hwang W.J."/>
            <person name="Lee T."/>
            <person name="Lee J."/>
            <person name="Shim S."/>
            <person name="Yoon M.Y."/>
            <person name="Jang Y.E."/>
            <person name="Han K.S."/>
            <person name="Taeprayoon P."/>
            <person name="Yoon N."/>
            <person name="Somta P."/>
            <person name="Tanya P."/>
            <person name="Kim K.S."/>
            <person name="Gwag J.G."/>
            <person name="Moon J.K."/>
            <person name="Lee Y.H."/>
            <person name="Park B.S."/>
            <person name="Bombarely A."/>
            <person name="Doyle J.J."/>
            <person name="Jackson S.A."/>
            <person name="Schafleitner R."/>
            <person name="Srinives P."/>
            <person name="Varshney R.K."/>
            <person name="Lee S.H."/>
        </authorList>
    </citation>
    <scope>NUCLEOTIDE SEQUENCE [LARGE SCALE GENOMIC DNA]</scope>
    <source>
        <strain evidence="14">cv. VC1973A</strain>
    </source>
</reference>
<evidence type="ECO:0000256" key="4">
    <source>
        <dbReference type="ARBA" id="ARBA00022670"/>
    </source>
</evidence>
<dbReference type="InterPro" id="IPR034197">
    <property type="entry name" value="Peptidases_S8_3"/>
</dbReference>
<evidence type="ECO:0000313" key="14">
    <source>
        <dbReference type="Proteomes" id="UP000087766"/>
    </source>
</evidence>
<feature type="chain" id="PRO_5010321009" evidence="10">
    <location>
        <begin position="27"/>
        <end position="734"/>
    </location>
</feature>
<dbReference type="FunFam" id="3.40.50.200:FF:000006">
    <property type="entry name" value="Subtilisin-like protease SBT1.5"/>
    <property type="match status" value="1"/>
</dbReference>
<dbReference type="CDD" id="cd04852">
    <property type="entry name" value="Peptidases_S8_3"/>
    <property type="match status" value="1"/>
</dbReference>
<name>A0A1S3TQJ0_VIGRR</name>
<evidence type="ECO:0000256" key="3">
    <source>
        <dbReference type="ARBA" id="ARBA00022525"/>
    </source>
</evidence>
<dbReference type="GO" id="GO:0004252">
    <property type="term" value="F:serine-type endopeptidase activity"/>
    <property type="evidence" value="ECO:0007669"/>
    <property type="project" value="UniProtKB-UniRule"/>
</dbReference>